<dbReference type="Proteomes" id="UP001498771">
    <property type="component" value="Unassembled WGS sequence"/>
</dbReference>
<evidence type="ECO:0000256" key="1">
    <source>
        <dbReference type="ARBA" id="ARBA00009283"/>
    </source>
</evidence>
<evidence type="ECO:0000256" key="3">
    <source>
        <dbReference type="RuleBase" id="RU003833"/>
    </source>
</evidence>
<dbReference type="EMBL" id="JBBJBU010000001">
    <property type="protein sequence ID" value="KAK7207553.1"/>
    <property type="molecule type" value="Genomic_DNA"/>
</dbReference>
<feature type="region of interest" description="Disordered" evidence="4">
    <location>
        <begin position="252"/>
        <end position="273"/>
    </location>
</feature>
<dbReference type="PANTHER" id="PTHR11782">
    <property type="entry name" value="ADENOSINE/GUANOSINE DIPHOSPHATASE"/>
    <property type="match status" value="1"/>
</dbReference>
<protein>
    <submittedName>
        <fullName evidence="6">Nucleoside phosphatase family-domain-containing protein</fullName>
    </submittedName>
</protein>
<evidence type="ECO:0000256" key="5">
    <source>
        <dbReference type="SAM" id="Phobius"/>
    </source>
</evidence>
<keyword evidence="7" id="KW-1185">Reference proteome</keyword>
<comment type="caution">
    <text evidence="6">The sequence shown here is derived from an EMBL/GenBank/DDBJ whole genome shotgun (WGS) entry which is preliminary data.</text>
</comment>
<dbReference type="Gene3D" id="3.30.420.150">
    <property type="entry name" value="Exopolyphosphatase. Domain 2"/>
    <property type="match status" value="1"/>
</dbReference>
<dbReference type="PANTHER" id="PTHR11782:SF121">
    <property type="entry name" value="NUCLEOSIDE-DIPHOSPHATASE MIG-23"/>
    <property type="match status" value="1"/>
</dbReference>
<keyword evidence="5" id="KW-1133">Transmembrane helix</keyword>
<sequence>MPALPSAPQNYGVVIDAGSSGSRVQIYSWSTKFDSSSATLPKVGKGGDDWYLKVSPGISSYADHQKDLEGKHLDPLLERALAIVPKEKQPETPIFLLATAGMRLLPDEQQKQLLAKTCFHIKKTTNFLLPDCDSHIRVIDGETEGLYGWLALNYMLGAIDSPEKTNHGKGHHTFGFLDMGGASAQIAFAPNNTEAKKHMDDLYGVRLRTQAGEPLQFNVFVSTWLGYGANEAHRRYIELLVKNASAKSAVPTLLERDDADSDDEGDDEHKVGTKTAKDTIIDPCSPRGYTDSSDPLLAGKTLYGSGNLTECLQFTYPLLSKDLPCHDDPCLFGGVHAPAIDFDVNHFVGVSEYWHTTRSGLFADALPENADSALKIDATVNAGGAYNYAKFSKRLEEFCASDWDPLATKAKAQGIDLHKLQEMCFKGSWVMNMLHSGFGVPRSSEGIAEAAADAAAKAKEKGFSDDSFQSIDKINGVELSWTLGKAVLYAASQVPLNPKLADAATGNMSAMYDVGYGPNSGIFIPERVDVGTIIPDPVIVNDVDEWGVSAAAISSQGTFGKRRMPGLVMFALIFMLMAYVLAGKVRRRKFTFTLTPKRYRRRVTGVGNSTAMESSSHLVMGSGLGTREV</sequence>
<feature type="compositionally biased region" description="Acidic residues" evidence="4">
    <location>
        <begin position="257"/>
        <end position="266"/>
    </location>
</feature>
<evidence type="ECO:0000256" key="4">
    <source>
        <dbReference type="SAM" id="MobiDB-lite"/>
    </source>
</evidence>
<dbReference type="PROSITE" id="PS01238">
    <property type="entry name" value="GDA1_CD39_NTPASE"/>
    <property type="match status" value="1"/>
</dbReference>
<comment type="similarity">
    <text evidence="1 3">Belongs to the GDA1/CD39 NTPase family.</text>
</comment>
<evidence type="ECO:0000256" key="2">
    <source>
        <dbReference type="ARBA" id="ARBA00022801"/>
    </source>
</evidence>
<feature type="transmembrane region" description="Helical" evidence="5">
    <location>
        <begin position="564"/>
        <end position="582"/>
    </location>
</feature>
<dbReference type="Gene3D" id="3.30.420.40">
    <property type="match status" value="1"/>
</dbReference>
<gene>
    <name evidence="6" type="ORF">BZA70DRAFT_271611</name>
</gene>
<dbReference type="GeneID" id="90037022"/>
<reference evidence="6 7" key="1">
    <citation type="submission" date="2024-03" db="EMBL/GenBank/DDBJ databases">
        <title>Genome-scale model development and genomic sequencing of the oleaginous clade Lipomyces.</title>
        <authorList>
            <consortium name="Lawrence Berkeley National Laboratory"/>
            <person name="Czajka J.J."/>
            <person name="Han Y."/>
            <person name="Kim J."/>
            <person name="Mondo S.J."/>
            <person name="Hofstad B.A."/>
            <person name="Robles A."/>
            <person name="Haridas S."/>
            <person name="Riley R."/>
            <person name="LaButti K."/>
            <person name="Pangilinan J."/>
            <person name="Andreopoulos W."/>
            <person name="Lipzen A."/>
            <person name="Yan J."/>
            <person name="Wang M."/>
            <person name="Ng V."/>
            <person name="Grigoriev I.V."/>
            <person name="Spatafora J.W."/>
            <person name="Magnuson J.K."/>
            <person name="Baker S.E."/>
            <person name="Pomraning K.R."/>
        </authorList>
    </citation>
    <scope>NUCLEOTIDE SEQUENCE [LARGE SCALE GENOMIC DNA]</scope>
    <source>
        <strain evidence="6 7">Phaff 52-87</strain>
    </source>
</reference>
<keyword evidence="5" id="KW-0472">Membrane</keyword>
<dbReference type="Pfam" id="PF01150">
    <property type="entry name" value="GDA1_CD39"/>
    <property type="match status" value="1"/>
</dbReference>
<organism evidence="6 7">
    <name type="scientific">Myxozyma melibiosi</name>
    <dbReference type="NCBI Taxonomy" id="54550"/>
    <lineage>
        <taxon>Eukaryota</taxon>
        <taxon>Fungi</taxon>
        <taxon>Dikarya</taxon>
        <taxon>Ascomycota</taxon>
        <taxon>Saccharomycotina</taxon>
        <taxon>Lipomycetes</taxon>
        <taxon>Lipomycetales</taxon>
        <taxon>Lipomycetaceae</taxon>
        <taxon>Myxozyma</taxon>
    </lineage>
</organism>
<evidence type="ECO:0000313" key="6">
    <source>
        <dbReference type="EMBL" id="KAK7207553.1"/>
    </source>
</evidence>
<evidence type="ECO:0000313" key="7">
    <source>
        <dbReference type="Proteomes" id="UP001498771"/>
    </source>
</evidence>
<proteinExistence type="inferred from homology"/>
<dbReference type="CDD" id="cd24039">
    <property type="entry name" value="ASKHA_NBD_YND1-like"/>
    <property type="match status" value="1"/>
</dbReference>
<keyword evidence="5" id="KW-0812">Transmembrane</keyword>
<name>A0ABR1FEF3_9ASCO</name>
<dbReference type="InterPro" id="IPR000407">
    <property type="entry name" value="GDA1_CD39_NTPase"/>
</dbReference>
<keyword evidence="2 3" id="KW-0378">Hydrolase</keyword>
<accession>A0ABR1FEF3</accession>
<dbReference type="RefSeq" id="XP_064770586.1">
    <property type="nucleotide sequence ID" value="XM_064911510.1"/>
</dbReference>